<keyword evidence="1" id="KW-0732">Signal</keyword>
<proteinExistence type="predicted"/>
<evidence type="ECO:0000313" key="2">
    <source>
        <dbReference type="EMBL" id="ADG98669.1"/>
    </source>
</evidence>
<feature type="signal peptide" evidence="1">
    <location>
        <begin position="1"/>
        <end position="23"/>
    </location>
</feature>
<sequence>MVFPASRSARLACCAAALLTACAGPASGPSPASRSALAPTGAPAPAAPSAFGGVAAAEGDRGPLGDFCGWYNDDLPQSMDTISGFLGAFAVADGDYGDPRVEGLAQGAEQAAGEAADTLNDFLTGFPNDLSDSARRAVLALRDALAALASAVRDQQGPERVNAAVALFDDAYKALRPACAA</sequence>
<keyword evidence="3" id="KW-1185">Reference proteome</keyword>
<name>D6Z9Z9_SEGRD</name>
<feature type="chain" id="PRO_5038606734" evidence="1">
    <location>
        <begin position="24"/>
        <end position="181"/>
    </location>
</feature>
<evidence type="ECO:0000313" key="3">
    <source>
        <dbReference type="Proteomes" id="UP000002247"/>
    </source>
</evidence>
<gene>
    <name evidence="2" type="ordered locus">Srot_2218</name>
</gene>
<evidence type="ECO:0000256" key="1">
    <source>
        <dbReference type="SAM" id="SignalP"/>
    </source>
</evidence>
<dbReference type="EMBL" id="CP001958">
    <property type="protein sequence ID" value="ADG98669.1"/>
    <property type="molecule type" value="Genomic_DNA"/>
</dbReference>
<accession>D6Z9Z9</accession>
<reference evidence="2 3" key="1">
    <citation type="journal article" date="2010" name="Stand. Genomic Sci.">
        <title>Complete genome sequence of Segniliparus rotundus type strain (CDC 1076).</title>
        <authorList>
            <person name="Sikorski J."/>
            <person name="Lapidus A."/>
            <person name="Copeland A."/>
            <person name="Misra M."/>
            <person name="Glavina Del Rio T."/>
            <person name="Nolan M."/>
            <person name="Lucas S."/>
            <person name="Chen F."/>
            <person name="Tice H."/>
            <person name="Cheng J.F."/>
            <person name="Jando M."/>
            <person name="Schneider S."/>
            <person name="Bruce D."/>
            <person name="Goodwin L."/>
            <person name="Pitluck S."/>
            <person name="Liolios K."/>
            <person name="Mikhailova N."/>
            <person name="Pati A."/>
            <person name="Ivanova N."/>
            <person name="Mavromatis K."/>
            <person name="Chen A."/>
            <person name="Palaniappan K."/>
            <person name="Chertkov O."/>
            <person name="Land M."/>
            <person name="Hauser L."/>
            <person name="Chang Y.J."/>
            <person name="Jeffries C.D."/>
            <person name="Brettin T."/>
            <person name="Detter J.C."/>
            <person name="Han C."/>
            <person name="Rohde M."/>
            <person name="Goker M."/>
            <person name="Bristow J."/>
            <person name="Eisen J.A."/>
            <person name="Markowitz V."/>
            <person name="Hugenholtz P."/>
            <person name="Kyrpides N.C."/>
            <person name="Klenk H.P."/>
        </authorList>
    </citation>
    <scope>NUCLEOTIDE SEQUENCE [LARGE SCALE GENOMIC DNA]</scope>
    <source>
        <strain evidence="3">ATCC BAA-972 / CDC 1076 / CIP 108378 / DSM 44985 / JCM 13578</strain>
    </source>
</reference>
<dbReference type="Proteomes" id="UP000002247">
    <property type="component" value="Chromosome"/>
</dbReference>
<dbReference type="HOGENOM" id="CLU_1488067_0_0_11"/>
<organism evidence="2 3">
    <name type="scientific">Segniliparus rotundus (strain ATCC BAA-972 / CDC 1076 / CIP 108378 / DSM 44985 / JCM 13578)</name>
    <dbReference type="NCBI Taxonomy" id="640132"/>
    <lineage>
        <taxon>Bacteria</taxon>
        <taxon>Bacillati</taxon>
        <taxon>Actinomycetota</taxon>
        <taxon>Actinomycetes</taxon>
        <taxon>Mycobacteriales</taxon>
        <taxon>Segniliparaceae</taxon>
        <taxon>Segniliparus</taxon>
    </lineage>
</organism>
<dbReference type="STRING" id="640132.Srot_2218"/>
<protein>
    <submittedName>
        <fullName evidence="2">SCP-like extracellular protein</fullName>
    </submittedName>
</protein>
<dbReference type="AlphaFoldDB" id="D6Z9Z9"/>
<dbReference type="PROSITE" id="PS51257">
    <property type="entry name" value="PROKAR_LIPOPROTEIN"/>
    <property type="match status" value="1"/>
</dbReference>
<dbReference type="KEGG" id="srt:Srot_2218"/>